<dbReference type="Proteomes" id="UP000228531">
    <property type="component" value="Unassembled WGS sequence"/>
</dbReference>
<keyword evidence="2" id="KW-1185">Reference proteome</keyword>
<name>A0A2M8WNJ2_9RHOB</name>
<reference evidence="1 2" key="1">
    <citation type="submission" date="2017-11" db="EMBL/GenBank/DDBJ databases">
        <title>Genomic Encyclopedia of Archaeal and Bacterial Type Strains, Phase II (KMG-II): From Individual Species to Whole Genera.</title>
        <authorList>
            <person name="Goeker M."/>
        </authorList>
    </citation>
    <scope>NUCLEOTIDE SEQUENCE [LARGE SCALE GENOMIC DNA]</scope>
    <source>
        <strain evidence="1 2">DSM 29128</strain>
    </source>
</reference>
<accession>A0A2M8WNJ2</accession>
<gene>
    <name evidence="1" type="ORF">BC777_1341</name>
</gene>
<comment type="caution">
    <text evidence="1">The sequence shown here is derived from an EMBL/GenBank/DDBJ whole genome shotgun (WGS) entry which is preliminary data.</text>
</comment>
<sequence>MDERYQGREQSLAKHEILKRYMVPFANKILSQWESIDFIDGFSGPWENHDTANLTDTSIGVAMSTLSKVARARKHQPNNRRIRCIFNERNAKSFALLEDFVQRTRSLYPLIKVETFNGEFANNAADISRAADHKFQLLFVDPTGYTGFPPSSLQHFKGRSSEVIVNVMRSFIERFVSGEHKDRERALIQLVGPKRAQFLLDTGLSIETVESEYLRMLRGDLGYKFAGYSPIHNPDKNEIHFNLAYATNHFEGMDVMRTAEFGALSEHDRTRFAKKARKAGPDLFDDMMGELEIEGPYLKTRKKHLLIARSVLHEVLSESPAGLAFGKVAAKAQQQLFLKRSELGDVIVEMADEGLVQPTWRYRGGRKPIATDKIVRIGE</sequence>
<dbReference type="EMBL" id="PGTY01000001">
    <property type="protein sequence ID" value="PJI92489.1"/>
    <property type="molecule type" value="Genomic_DNA"/>
</dbReference>
<protein>
    <submittedName>
        <fullName evidence="1">Three-Cys-motif partner protein</fullName>
    </submittedName>
</protein>
<proteinExistence type="predicted"/>
<dbReference type="NCBIfam" id="TIGR04474">
    <property type="entry name" value="tcm_partner"/>
    <property type="match status" value="1"/>
</dbReference>
<dbReference type="AlphaFoldDB" id="A0A2M8WNJ2"/>
<evidence type="ECO:0000313" key="2">
    <source>
        <dbReference type="Proteomes" id="UP000228531"/>
    </source>
</evidence>
<dbReference type="OrthoDB" id="275124at2"/>
<organism evidence="1 2">
    <name type="scientific">Yoonia maricola</name>
    <dbReference type="NCBI Taxonomy" id="420999"/>
    <lineage>
        <taxon>Bacteria</taxon>
        <taxon>Pseudomonadati</taxon>
        <taxon>Pseudomonadota</taxon>
        <taxon>Alphaproteobacteria</taxon>
        <taxon>Rhodobacterales</taxon>
        <taxon>Paracoccaceae</taxon>
        <taxon>Yoonia</taxon>
    </lineage>
</organism>
<evidence type="ECO:0000313" key="1">
    <source>
        <dbReference type="EMBL" id="PJI92489.1"/>
    </source>
</evidence>
<dbReference type="RefSeq" id="WP_100367304.1">
    <property type="nucleotide sequence ID" value="NZ_PGTY01000001.1"/>
</dbReference>
<dbReference type="InterPro" id="IPR031009">
    <property type="entry name" value="Tcm_partner"/>
</dbReference>